<dbReference type="Proteomes" id="UP001176961">
    <property type="component" value="Unassembled WGS sequence"/>
</dbReference>
<organism evidence="2 3">
    <name type="scientific">Cylicocyclus nassatus</name>
    <name type="common">Nematode worm</name>
    <dbReference type="NCBI Taxonomy" id="53992"/>
    <lineage>
        <taxon>Eukaryota</taxon>
        <taxon>Metazoa</taxon>
        <taxon>Ecdysozoa</taxon>
        <taxon>Nematoda</taxon>
        <taxon>Chromadorea</taxon>
        <taxon>Rhabditida</taxon>
        <taxon>Rhabditina</taxon>
        <taxon>Rhabditomorpha</taxon>
        <taxon>Strongyloidea</taxon>
        <taxon>Strongylidae</taxon>
        <taxon>Cylicocyclus</taxon>
    </lineage>
</organism>
<feature type="compositionally biased region" description="Basic and acidic residues" evidence="1">
    <location>
        <begin position="41"/>
        <end position="52"/>
    </location>
</feature>
<evidence type="ECO:0000313" key="3">
    <source>
        <dbReference type="Proteomes" id="UP001176961"/>
    </source>
</evidence>
<feature type="region of interest" description="Disordered" evidence="1">
    <location>
        <begin position="1"/>
        <end position="101"/>
    </location>
</feature>
<accession>A0AA36MDH5</accession>
<feature type="compositionally biased region" description="Low complexity" evidence="1">
    <location>
        <begin position="21"/>
        <end position="34"/>
    </location>
</feature>
<feature type="compositionally biased region" description="Polar residues" evidence="1">
    <location>
        <begin position="88"/>
        <end position="99"/>
    </location>
</feature>
<evidence type="ECO:0000313" key="2">
    <source>
        <dbReference type="EMBL" id="CAJ0605497.1"/>
    </source>
</evidence>
<name>A0AA36MDH5_CYLNA</name>
<evidence type="ECO:0000256" key="1">
    <source>
        <dbReference type="SAM" id="MobiDB-lite"/>
    </source>
</evidence>
<keyword evidence="3" id="KW-1185">Reference proteome</keyword>
<dbReference type="EMBL" id="CATQJL010000316">
    <property type="protein sequence ID" value="CAJ0605497.1"/>
    <property type="molecule type" value="Genomic_DNA"/>
</dbReference>
<proteinExistence type="predicted"/>
<feature type="compositionally biased region" description="Polar residues" evidence="1">
    <location>
        <begin position="1"/>
        <end position="10"/>
    </location>
</feature>
<gene>
    <name evidence="2" type="ORF">CYNAS_LOCUS17480</name>
</gene>
<dbReference type="AlphaFoldDB" id="A0AA36MDH5"/>
<feature type="compositionally biased region" description="Polar residues" evidence="1">
    <location>
        <begin position="54"/>
        <end position="77"/>
    </location>
</feature>
<reference evidence="2" key="1">
    <citation type="submission" date="2023-07" db="EMBL/GenBank/DDBJ databases">
        <authorList>
            <consortium name="CYATHOMIX"/>
        </authorList>
    </citation>
    <scope>NUCLEOTIDE SEQUENCE</scope>
    <source>
        <strain evidence="2">N/A</strain>
    </source>
</reference>
<comment type="caution">
    <text evidence="2">The sequence shown here is derived from an EMBL/GenBank/DDBJ whole genome shotgun (WGS) entry which is preliminary data.</text>
</comment>
<protein>
    <submittedName>
        <fullName evidence="2">Uncharacterized protein</fullName>
    </submittedName>
</protein>
<sequence length="654" mass="75280">MFKNFTSGQKSTPPGQPPDQQPSSLPNRPFKFGGFNKGGKGLKDQEGTELKKGSSLSPGQKSTSPGQTGEGSSTPGRKSTLPGHTKKGSSLSPGISSGRKSPEELTQDYILLIRYIYYIKEFLPELFPARDQWPDSGDGYPSFYPDQHPSKDVTHEYLLLLLYYQYFAEFRFSFENDMFFPGNSMPGGFMQDYYLLLIYYRYYMEYHHQFGLGRYFGSSGYYSRSGYSRQDHLLLLLYYRYYMNYRLLFDYEGDLLPEYYGYLDRFRSGNLTREYLLSLIYYKYFEDFRIWFELDWQRLEYLRYKYSNISLSFGPGQQFEESSMQEYLLLLLRYYYTEFHLTLEFENSTDYFESLLPFQTDMLSPGDLPVNVLEELRLRFQTEFANGSMSSPSFASQLILRILNSLAQFQISMMGIYTKLNGTIRINDIKRAKITGEKVLERIELALIDNTLSGAMAEEEQLEATISEISGLVEDVITNSMKTMALIVPLIRNGTVRRNDNEDVLVEKAVLGGFYGLWHESSLNASRPHNKSQTAPIPSNDKKQFSTDLKKLYEEQFEGFLRIPIKCVRTSSGETKCNQTSAISNGQHWQPDKSKGEMFTGLKLNDHEIIRHGPISRVESIIIGNATVIQQSNSTLSTAFPYYPLKMSNNSTTV</sequence>